<evidence type="ECO:0000313" key="3">
    <source>
        <dbReference type="Proteomes" id="UP001642360"/>
    </source>
</evidence>
<dbReference type="Pfam" id="PF08718">
    <property type="entry name" value="GLTP"/>
    <property type="match status" value="1"/>
</dbReference>
<comment type="caution">
    <text evidence="2">The sequence shown here is derived from an EMBL/GenBank/DDBJ whole genome shotgun (WGS) entry which is preliminary data.</text>
</comment>
<dbReference type="SUPFAM" id="SSF110004">
    <property type="entry name" value="Glycolipid transfer protein, GLTP"/>
    <property type="match status" value="1"/>
</dbReference>
<reference evidence="2 3" key="1">
    <citation type="submission" date="2024-02" db="EMBL/GenBank/DDBJ databases">
        <authorList>
            <person name="Vignale AGUSTIN F."/>
            <person name="Sosa J E."/>
            <person name="Modenutti C."/>
        </authorList>
    </citation>
    <scope>NUCLEOTIDE SEQUENCE [LARGE SCALE GENOMIC DNA]</scope>
</reference>
<sequence>MNTDDKDGTNITVIGQAAHVRNEVRFEKLLSRLETKYSSNPSRFHYLYSLVKAEVETNTAKSSSSCTNGLLWLTRSMDFQVELFRNLAQNQDWTMAHACTDSYGKTLKKWHGWLAYSSFTVCIKLVPDRKKFLEVIRGTGDIYSDMEKFSTNFSPLLRDIHKFLVMNGSGIWNIPGPESPVSHNFLECSEVGV</sequence>
<dbReference type="InterPro" id="IPR014830">
    <property type="entry name" value="Glycolipid_transfer_prot_dom"/>
</dbReference>
<dbReference type="PANTHER" id="PTHR10219">
    <property type="entry name" value="GLYCOLIPID TRANSFER PROTEIN-RELATED"/>
    <property type="match status" value="1"/>
</dbReference>
<gene>
    <name evidence="2" type="ORF">ILEXP_LOCUS19472</name>
</gene>
<dbReference type="AlphaFoldDB" id="A0ABC8S3B5"/>
<proteinExistence type="predicted"/>
<evidence type="ECO:0000259" key="1">
    <source>
        <dbReference type="Pfam" id="PF08718"/>
    </source>
</evidence>
<name>A0ABC8S3B5_9AQUA</name>
<dbReference type="Proteomes" id="UP001642360">
    <property type="component" value="Unassembled WGS sequence"/>
</dbReference>
<feature type="domain" description="Glycolipid transfer protein" evidence="1">
    <location>
        <begin position="30"/>
        <end position="136"/>
    </location>
</feature>
<keyword evidence="3" id="KW-1185">Reference proteome</keyword>
<dbReference type="Gene3D" id="1.10.3520.10">
    <property type="entry name" value="Glycolipid transfer protein"/>
    <property type="match status" value="1"/>
</dbReference>
<dbReference type="PANTHER" id="PTHR10219:SF84">
    <property type="entry name" value="GLYCOLIPID TRANSFER PROTEIN 1-LIKE"/>
    <property type="match status" value="1"/>
</dbReference>
<organism evidence="2 3">
    <name type="scientific">Ilex paraguariensis</name>
    <name type="common">yerba mate</name>
    <dbReference type="NCBI Taxonomy" id="185542"/>
    <lineage>
        <taxon>Eukaryota</taxon>
        <taxon>Viridiplantae</taxon>
        <taxon>Streptophyta</taxon>
        <taxon>Embryophyta</taxon>
        <taxon>Tracheophyta</taxon>
        <taxon>Spermatophyta</taxon>
        <taxon>Magnoliopsida</taxon>
        <taxon>eudicotyledons</taxon>
        <taxon>Gunneridae</taxon>
        <taxon>Pentapetalae</taxon>
        <taxon>asterids</taxon>
        <taxon>campanulids</taxon>
        <taxon>Aquifoliales</taxon>
        <taxon>Aquifoliaceae</taxon>
        <taxon>Ilex</taxon>
    </lineage>
</organism>
<dbReference type="InterPro" id="IPR036497">
    <property type="entry name" value="GLTP_sf"/>
</dbReference>
<dbReference type="EMBL" id="CAUOFW020002121">
    <property type="protein sequence ID" value="CAK9151315.1"/>
    <property type="molecule type" value="Genomic_DNA"/>
</dbReference>
<evidence type="ECO:0000313" key="2">
    <source>
        <dbReference type="EMBL" id="CAK9151315.1"/>
    </source>
</evidence>
<protein>
    <recommendedName>
        <fullName evidence="1">Glycolipid transfer protein domain-containing protein</fullName>
    </recommendedName>
</protein>
<accession>A0ABC8S3B5</accession>